<evidence type="ECO:0000259" key="3">
    <source>
        <dbReference type="PROSITE" id="PS51186"/>
    </source>
</evidence>
<keyword evidence="2 4" id="KW-0012">Acyltransferase</keyword>
<dbReference type="PROSITE" id="PS51186">
    <property type="entry name" value="GNAT"/>
    <property type="match status" value="1"/>
</dbReference>
<dbReference type="EMBL" id="JBHTAH010000005">
    <property type="protein sequence ID" value="MFC7069667.1"/>
    <property type="molecule type" value="Genomic_DNA"/>
</dbReference>
<dbReference type="AlphaFoldDB" id="A0ABD5W8Z7"/>
<dbReference type="InterPro" id="IPR000182">
    <property type="entry name" value="GNAT_dom"/>
</dbReference>
<dbReference type="Pfam" id="PF00583">
    <property type="entry name" value="Acetyltransf_1"/>
    <property type="match status" value="1"/>
</dbReference>
<proteinExistence type="predicted"/>
<evidence type="ECO:0000256" key="2">
    <source>
        <dbReference type="ARBA" id="ARBA00023315"/>
    </source>
</evidence>
<dbReference type="RefSeq" id="WP_284030583.1">
    <property type="nucleotide sequence ID" value="NZ_CP126154.1"/>
</dbReference>
<dbReference type="PANTHER" id="PTHR43877">
    <property type="entry name" value="AMINOALKYLPHOSPHONATE N-ACETYLTRANSFERASE-RELATED-RELATED"/>
    <property type="match status" value="1"/>
</dbReference>
<dbReference type="InterPro" id="IPR016181">
    <property type="entry name" value="Acyl_CoA_acyltransferase"/>
</dbReference>
<keyword evidence="5" id="KW-1185">Reference proteome</keyword>
<dbReference type="Gene3D" id="3.40.630.30">
    <property type="match status" value="1"/>
</dbReference>
<keyword evidence="1 4" id="KW-0808">Transferase</keyword>
<dbReference type="GeneID" id="81125420"/>
<organism evidence="4 5">
    <name type="scientific">Halobaculum lipolyticum</name>
    <dbReference type="NCBI Taxonomy" id="3032001"/>
    <lineage>
        <taxon>Archaea</taxon>
        <taxon>Methanobacteriati</taxon>
        <taxon>Methanobacteriota</taxon>
        <taxon>Stenosarchaea group</taxon>
        <taxon>Halobacteria</taxon>
        <taxon>Halobacteriales</taxon>
        <taxon>Haloferacaceae</taxon>
        <taxon>Halobaculum</taxon>
    </lineage>
</organism>
<reference evidence="4 5" key="1">
    <citation type="journal article" date="2019" name="Int. J. Syst. Evol. Microbiol.">
        <title>The Global Catalogue of Microorganisms (GCM) 10K type strain sequencing project: providing services to taxonomists for standard genome sequencing and annotation.</title>
        <authorList>
            <consortium name="The Broad Institute Genomics Platform"/>
            <consortium name="The Broad Institute Genome Sequencing Center for Infectious Disease"/>
            <person name="Wu L."/>
            <person name="Ma J."/>
        </authorList>
    </citation>
    <scope>NUCLEOTIDE SEQUENCE [LARGE SCALE GENOMIC DNA]</scope>
    <source>
        <strain evidence="4 5">DT31</strain>
    </source>
</reference>
<evidence type="ECO:0000313" key="5">
    <source>
        <dbReference type="Proteomes" id="UP001596461"/>
    </source>
</evidence>
<dbReference type="InterPro" id="IPR050832">
    <property type="entry name" value="Bact_Acetyltransf"/>
</dbReference>
<protein>
    <submittedName>
        <fullName evidence="4">GNAT family N-acetyltransferase</fullName>
        <ecNumber evidence="4">2.3.-.-</ecNumber>
    </submittedName>
</protein>
<dbReference type="GO" id="GO:0016746">
    <property type="term" value="F:acyltransferase activity"/>
    <property type="evidence" value="ECO:0007669"/>
    <property type="project" value="UniProtKB-KW"/>
</dbReference>
<dbReference type="CDD" id="cd04301">
    <property type="entry name" value="NAT_SF"/>
    <property type="match status" value="1"/>
</dbReference>
<dbReference type="Proteomes" id="UP001596461">
    <property type="component" value="Unassembled WGS sequence"/>
</dbReference>
<comment type="caution">
    <text evidence="4">The sequence shown here is derived from an EMBL/GenBank/DDBJ whole genome shotgun (WGS) entry which is preliminary data.</text>
</comment>
<name>A0ABD5W8Z7_9EURY</name>
<evidence type="ECO:0000256" key="1">
    <source>
        <dbReference type="ARBA" id="ARBA00022679"/>
    </source>
</evidence>
<dbReference type="SUPFAM" id="SSF55729">
    <property type="entry name" value="Acyl-CoA N-acyltransferases (Nat)"/>
    <property type="match status" value="1"/>
</dbReference>
<evidence type="ECO:0000313" key="4">
    <source>
        <dbReference type="EMBL" id="MFC7069667.1"/>
    </source>
</evidence>
<dbReference type="EC" id="2.3.-.-" evidence="4"/>
<gene>
    <name evidence="4" type="ORF">ACFQL9_08440</name>
</gene>
<sequence length="156" mass="17463">MRDIEIQQASAGAAEELAAVYRNAYQENRELGFPAKAESATAQTVTEWIRDNTVLVALVEGRVIGGVRLEATATDRIKLSRLCVHEDWKGEGVGSKLLDIAEERAADSGVDSIWLTTPEQHPYLPSLYRDRGYEATEPYPLEYRDYDEVVMEKSLS</sequence>
<accession>A0ABD5W8Z7</accession>
<feature type="domain" description="N-acetyltransferase" evidence="3">
    <location>
        <begin position="4"/>
        <end position="156"/>
    </location>
</feature>